<dbReference type="GO" id="GO:0055085">
    <property type="term" value="P:transmembrane transport"/>
    <property type="evidence" value="ECO:0007669"/>
    <property type="project" value="InterPro"/>
</dbReference>
<dbReference type="OrthoDB" id="8912194at2"/>
<dbReference type="PANTHER" id="PTHR33376">
    <property type="match status" value="1"/>
</dbReference>
<keyword evidence="1 2" id="KW-0732">Signal</keyword>
<reference evidence="3 4" key="1">
    <citation type="submission" date="2016-12" db="EMBL/GenBank/DDBJ databases">
        <authorList>
            <person name="Song W.-J."/>
            <person name="Kurnit D.M."/>
        </authorList>
    </citation>
    <scope>NUCLEOTIDE SEQUENCE [LARGE SCALE GENOMIC DNA]</scope>
    <source>
        <strain evidence="3 4">DSM 18488</strain>
    </source>
</reference>
<evidence type="ECO:0000256" key="2">
    <source>
        <dbReference type="SAM" id="SignalP"/>
    </source>
</evidence>
<dbReference type="Pfam" id="PF03480">
    <property type="entry name" value="DctP"/>
    <property type="match status" value="1"/>
</dbReference>
<dbReference type="PANTHER" id="PTHR33376:SF15">
    <property type="entry name" value="BLL6794 PROTEIN"/>
    <property type="match status" value="1"/>
</dbReference>
<protein>
    <submittedName>
        <fullName evidence="3">TRAP-type C4-dicarboxylate transport system, substrate-binding protein</fullName>
    </submittedName>
</protein>
<dbReference type="InterPro" id="IPR018389">
    <property type="entry name" value="DctP_fam"/>
</dbReference>
<keyword evidence="4" id="KW-1185">Reference proteome</keyword>
<feature type="signal peptide" evidence="2">
    <location>
        <begin position="1"/>
        <end position="27"/>
    </location>
</feature>
<dbReference type="AlphaFoldDB" id="A0A1M7XYK6"/>
<dbReference type="NCBIfam" id="NF037995">
    <property type="entry name" value="TRAP_S1"/>
    <property type="match status" value="1"/>
</dbReference>
<feature type="chain" id="PRO_5012862100" evidence="2">
    <location>
        <begin position="28"/>
        <end position="340"/>
    </location>
</feature>
<dbReference type="RefSeq" id="WP_143170618.1">
    <property type="nucleotide sequence ID" value="NZ_FRFE01000002.1"/>
</dbReference>
<evidence type="ECO:0000313" key="4">
    <source>
        <dbReference type="Proteomes" id="UP000184603"/>
    </source>
</evidence>
<name>A0A1M7XYK6_9BACT</name>
<proteinExistence type="predicted"/>
<dbReference type="EMBL" id="FRFE01000002">
    <property type="protein sequence ID" value="SHO44082.1"/>
    <property type="molecule type" value="Genomic_DNA"/>
</dbReference>
<organism evidence="3 4">
    <name type="scientific">Desulfopila aestuarii DSM 18488</name>
    <dbReference type="NCBI Taxonomy" id="1121416"/>
    <lineage>
        <taxon>Bacteria</taxon>
        <taxon>Pseudomonadati</taxon>
        <taxon>Thermodesulfobacteriota</taxon>
        <taxon>Desulfobulbia</taxon>
        <taxon>Desulfobulbales</taxon>
        <taxon>Desulfocapsaceae</taxon>
        <taxon>Desulfopila</taxon>
    </lineage>
</organism>
<gene>
    <name evidence="3" type="ORF">SAMN02745220_00637</name>
</gene>
<evidence type="ECO:0000313" key="3">
    <source>
        <dbReference type="EMBL" id="SHO44082.1"/>
    </source>
</evidence>
<sequence length="340" mass="37656">MKCVPLNRLFLLALSGAFLLSSTPVFAETIELTFSSPFPVQQVITGKVIKPWIEEIEKASGGEVKIKLFPAGALGKAPEQFDLAEKGIADMSYHLADYTPGRFPLTSVFSLPFMPPTGQKVSEAMWKTFEKEPKYQEEYSKVKVLALFGHAGGHFHTVKTPIRSMADFKGMKMRTANPAISKALTLWGAVPVAQPITETYQSLQLGVLDGSALPYEGIVVFKLNEVTKFTTLADLYTMPMMIVMNKKTWDSLPKNVQELIDNTTGLKMSAAAGKAFDDAEKPFREISMKKGIEEIALDPSELAKMQDITMPLRDEWAMEMEEKGLPGKEVLKTALSYTNE</sequence>
<evidence type="ECO:0000256" key="1">
    <source>
        <dbReference type="ARBA" id="ARBA00022729"/>
    </source>
</evidence>
<dbReference type="STRING" id="1121416.SAMN02745220_00637"/>
<dbReference type="CDD" id="cd13665">
    <property type="entry name" value="PBP2_TRAP_Dctp3_4"/>
    <property type="match status" value="1"/>
</dbReference>
<dbReference type="Proteomes" id="UP000184603">
    <property type="component" value="Unassembled WGS sequence"/>
</dbReference>
<accession>A0A1M7XYK6</accession>
<dbReference type="InterPro" id="IPR038404">
    <property type="entry name" value="TRAP_DctP_sf"/>
</dbReference>
<dbReference type="Gene3D" id="3.40.190.170">
    <property type="entry name" value="Bacterial extracellular solute-binding protein, family 7"/>
    <property type="match status" value="1"/>
</dbReference>